<dbReference type="Pfam" id="PF03067">
    <property type="entry name" value="LPMO_10"/>
    <property type="match status" value="1"/>
</dbReference>
<organism evidence="3 4">
    <name type="scientific">Nocardiopsis lambiniae</name>
    <dbReference type="NCBI Taxonomy" id="3075539"/>
    <lineage>
        <taxon>Bacteria</taxon>
        <taxon>Bacillati</taxon>
        <taxon>Actinomycetota</taxon>
        <taxon>Actinomycetes</taxon>
        <taxon>Streptosporangiales</taxon>
        <taxon>Nocardiopsidaceae</taxon>
        <taxon>Nocardiopsis</taxon>
    </lineage>
</organism>
<dbReference type="CDD" id="cd21177">
    <property type="entry name" value="LPMO_AA10"/>
    <property type="match status" value="1"/>
</dbReference>
<evidence type="ECO:0000313" key="4">
    <source>
        <dbReference type="Proteomes" id="UP001183390"/>
    </source>
</evidence>
<keyword evidence="4" id="KW-1185">Reference proteome</keyword>
<keyword evidence="3" id="KW-0503">Monooxygenase</keyword>
<evidence type="ECO:0000259" key="2">
    <source>
        <dbReference type="Pfam" id="PF03067"/>
    </source>
</evidence>
<dbReference type="EMBL" id="JAVREP010000017">
    <property type="protein sequence ID" value="MDT0330971.1"/>
    <property type="molecule type" value="Genomic_DNA"/>
</dbReference>
<dbReference type="Proteomes" id="UP001183390">
    <property type="component" value="Unassembled WGS sequence"/>
</dbReference>
<name>A0ABU2MFE2_9ACTN</name>
<dbReference type="PANTHER" id="PTHR34823">
    <property type="entry name" value="GLCNAC-BINDING PROTEIN A"/>
    <property type="match status" value="1"/>
</dbReference>
<evidence type="ECO:0000313" key="3">
    <source>
        <dbReference type="EMBL" id="MDT0330971.1"/>
    </source>
</evidence>
<keyword evidence="3" id="KW-0560">Oxidoreductase</keyword>
<proteinExistence type="predicted"/>
<dbReference type="Gene3D" id="2.70.50.50">
    <property type="entry name" value="chitin-binding protein cbp21"/>
    <property type="match status" value="1"/>
</dbReference>
<evidence type="ECO:0000256" key="1">
    <source>
        <dbReference type="ARBA" id="ARBA00022729"/>
    </source>
</evidence>
<keyword evidence="1" id="KW-0732">Signal</keyword>
<protein>
    <submittedName>
        <fullName evidence="3">Lytic polysaccharide monooxygenase</fullName>
    </submittedName>
</protein>
<accession>A0ABU2MFE2</accession>
<dbReference type="InterPro" id="IPR014756">
    <property type="entry name" value="Ig_E-set"/>
</dbReference>
<dbReference type="RefSeq" id="WP_311513543.1">
    <property type="nucleotide sequence ID" value="NZ_JAVREP010000017.1"/>
</dbReference>
<sequence length="185" mass="20032">MSILESAPPGATPRRKRRLRAATAIAAATTLFFGLMPAGVANAHGYISNPLSRQAQCAAGIVQCGSIQWEPQSVEGPKGLTSCSGGNSQFSELNDDGRGWRVTDVGRTQPFTWTITANHRTSTWEYFIGGQRVDVFNDNGAQPPSTFTHNVDLSGYNGRQKLLAVWNIADTPNAFYVCVDINIRS</sequence>
<dbReference type="SUPFAM" id="SSF81296">
    <property type="entry name" value="E set domains"/>
    <property type="match status" value="1"/>
</dbReference>
<gene>
    <name evidence="3" type="ORF">RM479_21340</name>
</gene>
<dbReference type="PANTHER" id="PTHR34823:SF1">
    <property type="entry name" value="CHITIN-BINDING TYPE-4 DOMAIN-CONTAINING PROTEIN"/>
    <property type="match status" value="1"/>
</dbReference>
<feature type="domain" description="Chitin-binding type-4" evidence="2">
    <location>
        <begin position="44"/>
        <end position="181"/>
    </location>
</feature>
<dbReference type="InterPro" id="IPR004302">
    <property type="entry name" value="Cellulose/chitin-bd_N"/>
</dbReference>
<dbReference type="GO" id="GO:0004497">
    <property type="term" value="F:monooxygenase activity"/>
    <property type="evidence" value="ECO:0007669"/>
    <property type="project" value="UniProtKB-KW"/>
</dbReference>
<dbReference type="InterPro" id="IPR051024">
    <property type="entry name" value="GlcNAc_Chitin_IntDeg"/>
</dbReference>
<reference evidence="4" key="1">
    <citation type="submission" date="2023-07" db="EMBL/GenBank/DDBJ databases">
        <title>30 novel species of actinomycetes from the DSMZ collection.</title>
        <authorList>
            <person name="Nouioui I."/>
        </authorList>
    </citation>
    <scope>NUCLEOTIDE SEQUENCE [LARGE SCALE GENOMIC DNA]</scope>
    <source>
        <strain evidence="4">DSM 44743</strain>
    </source>
</reference>
<comment type="caution">
    <text evidence="3">The sequence shown here is derived from an EMBL/GenBank/DDBJ whole genome shotgun (WGS) entry which is preliminary data.</text>
</comment>